<evidence type="ECO:0000256" key="3">
    <source>
        <dbReference type="SAM" id="Phobius"/>
    </source>
</evidence>
<evidence type="ECO:0000313" key="6">
    <source>
        <dbReference type="Proteomes" id="UP000552587"/>
    </source>
</evidence>
<dbReference type="RefSeq" id="WP_182668535.1">
    <property type="nucleotide sequence ID" value="NZ_JACHTE010000003.1"/>
</dbReference>
<sequence>MIQWYTHDPSRGRSGPLDVDALREAWARGEVDGSTLAWRDGMPGWRPLAEFAIELGLPARTVPPPLPGTALPTSPAAPPPKKLSGCAITAIVAACAALFLVPILAIIAAVALPAYQDYVHRAHVAEALSTVTPLKVMVVEHWQDQGACPDAATPGFGDLEPYRGAQVAGIELDGTRKDTCVIELVFGAPADGEDGDLAGETLQLRLLPEARNEWECAGGSLPDKYRPAQCRGGHLAVPPDDNFSKHKE</sequence>
<evidence type="ECO:0000256" key="2">
    <source>
        <dbReference type="SAM" id="MobiDB-lite"/>
    </source>
</evidence>
<dbReference type="SUPFAM" id="SSF54523">
    <property type="entry name" value="Pili subunits"/>
    <property type="match status" value="1"/>
</dbReference>
<feature type="domain" description="GYF" evidence="4">
    <location>
        <begin position="4"/>
        <end position="51"/>
    </location>
</feature>
<protein>
    <submittedName>
        <fullName evidence="5">Pilin</fullName>
    </submittedName>
</protein>
<dbReference type="EMBL" id="JACHTE010000003">
    <property type="protein sequence ID" value="MBB1087742.1"/>
    <property type="molecule type" value="Genomic_DNA"/>
</dbReference>
<feature type="region of interest" description="Disordered" evidence="2">
    <location>
        <begin position="228"/>
        <end position="248"/>
    </location>
</feature>
<dbReference type="InterPro" id="IPR025640">
    <property type="entry name" value="GYF_2"/>
</dbReference>
<dbReference type="Proteomes" id="UP000552587">
    <property type="component" value="Unassembled WGS sequence"/>
</dbReference>
<feature type="transmembrane region" description="Helical" evidence="3">
    <location>
        <begin position="87"/>
        <end position="112"/>
    </location>
</feature>
<dbReference type="Pfam" id="PF00114">
    <property type="entry name" value="Pilin"/>
    <property type="match status" value="1"/>
</dbReference>
<comment type="similarity">
    <text evidence="1">Belongs to the N-Me-Phe pilin family.</text>
</comment>
<dbReference type="InterPro" id="IPR001082">
    <property type="entry name" value="Pilin"/>
</dbReference>
<keyword evidence="6" id="KW-1185">Reference proteome</keyword>
<proteinExistence type="inferred from homology"/>
<dbReference type="Gene3D" id="3.30.700.10">
    <property type="entry name" value="Glycoprotein, Type 4 Pilin"/>
    <property type="match status" value="1"/>
</dbReference>
<evidence type="ECO:0000313" key="5">
    <source>
        <dbReference type="EMBL" id="MBB1087742.1"/>
    </source>
</evidence>
<evidence type="ECO:0000259" key="4">
    <source>
        <dbReference type="Pfam" id="PF14237"/>
    </source>
</evidence>
<dbReference type="InterPro" id="IPR045584">
    <property type="entry name" value="Pilin-like"/>
</dbReference>
<accession>A0A7W3U2K3</accession>
<dbReference type="GO" id="GO:0007155">
    <property type="term" value="P:cell adhesion"/>
    <property type="evidence" value="ECO:0007669"/>
    <property type="project" value="InterPro"/>
</dbReference>
<name>A0A7W3U2K3_9GAMM</name>
<dbReference type="GO" id="GO:0009289">
    <property type="term" value="C:pilus"/>
    <property type="evidence" value="ECO:0007669"/>
    <property type="project" value="InterPro"/>
</dbReference>
<keyword evidence="3" id="KW-0472">Membrane</keyword>
<dbReference type="Pfam" id="PF14237">
    <property type="entry name" value="GYF_2"/>
    <property type="match status" value="1"/>
</dbReference>
<evidence type="ECO:0000256" key="1">
    <source>
        <dbReference type="ARBA" id="ARBA00005233"/>
    </source>
</evidence>
<organism evidence="5 6">
    <name type="scientific">Marilutibacter penaei</name>
    <dbReference type="NCBI Taxonomy" id="2759900"/>
    <lineage>
        <taxon>Bacteria</taxon>
        <taxon>Pseudomonadati</taxon>
        <taxon>Pseudomonadota</taxon>
        <taxon>Gammaproteobacteria</taxon>
        <taxon>Lysobacterales</taxon>
        <taxon>Lysobacteraceae</taxon>
        <taxon>Marilutibacter</taxon>
    </lineage>
</organism>
<dbReference type="AlphaFoldDB" id="A0A7W3U2K3"/>
<keyword evidence="3" id="KW-0812">Transmembrane</keyword>
<reference evidence="5 6" key="1">
    <citation type="submission" date="2020-07" db="EMBL/GenBank/DDBJ databases">
        <authorList>
            <person name="Xu S."/>
            <person name="Li A."/>
        </authorList>
    </citation>
    <scope>NUCLEOTIDE SEQUENCE [LARGE SCALE GENOMIC DNA]</scope>
    <source>
        <strain evidence="5 6">SG-8</strain>
    </source>
</reference>
<keyword evidence="3" id="KW-1133">Transmembrane helix</keyword>
<comment type="caution">
    <text evidence="5">The sequence shown here is derived from an EMBL/GenBank/DDBJ whole genome shotgun (WGS) entry which is preliminary data.</text>
</comment>
<gene>
    <name evidence="5" type="ORF">H4F99_04485</name>
</gene>